<dbReference type="AlphaFoldDB" id="A0A345BZC9"/>
<gene>
    <name evidence="4" type="primary">fliW</name>
    <name evidence="6" type="ORF">DT065_09950</name>
</gene>
<evidence type="ECO:0000256" key="4">
    <source>
        <dbReference type="HAMAP-Rule" id="MF_01185"/>
    </source>
</evidence>
<feature type="compositionally biased region" description="Polar residues" evidence="5">
    <location>
        <begin position="154"/>
        <end position="164"/>
    </location>
</feature>
<feature type="region of interest" description="Disordered" evidence="5">
    <location>
        <begin position="140"/>
        <end position="164"/>
    </location>
</feature>
<accession>A0A345BZC9</accession>
<dbReference type="GO" id="GO:0006417">
    <property type="term" value="P:regulation of translation"/>
    <property type="evidence" value="ECO:0007669"/>
    <property type="project" value="UniProtKB-KW"/>
</dbReference>
<name>A0A345BZC9_9BACI</name>
<protein>
    <recommendedName>
        <fullName evidence="4">Flagellar assembly factor FliW</fullName>
    </recommendedName>
</protein>
<comment type="function">
    <text evidence="4">Acts as an anti-CsrA protein, binds CsrA and prevents it from repressing translation of its target genes, one of which is flagellin. Binds to flagellin and participates in the assembly of the flagellum.</text>
</comment>
<dbReference type="InterPro" id="IPR003775">
    <property type="entry name" value="Flagellar_assembly_factor_FliW"/>
</dbReference>
<keyword evidence="6" id="KW-0969">Cilium</keyword>
<proteinExistence type="inferred from homology"/>
<keyword evidence="3 4" id="KW-0810">Translation regulation</keyword>
<evidence type="ECO:0000256" key="1">
    <source>
        <dbReference type="ARBA" id="ARBA00022490"/>
    </source>
</evidence>
<reference evidence="6 7" key="1">
    <citation type="journal article" date="2018" name="J. Microbiol.">
        <title>Salicibibacter kimchii gen. nov., sp. nov., a moderately halophilic and alkalitolerant bacterium in the family Bacillaceae, isolated from kimchi.</title>
        <authorList>
            <person name="Jang J.Y."/>
            <person name="Oh Y.J."/>
            <person name="Lim S.K."/>
            <person name="Park H.K."/>
            <person name="Lee C."/>
            <person name="Kim J.Y."/>
            <person name="Lee M.A."/>
            <person name="Choi H.J."/>
        </authorList>
    </citation>
    <scope>NUCLEOTIDE SEQUENCE [LARGE SCALE GENOMIC DNA]</scope>
    <source>
        <strain evidence="6 7">NKC1-1</strain>
    </source>
</reference>
<dbReference type="Pfam" id="PF02623">
    <property type="entry name" value="FliW"/>
    <property type="match status" value="1"/>
</dbReference>
<evidence type="ECO:0000256" key="2">
    <source>
        <dbReference type="ARBA" id="ARBA00022795"/>
    </source>
</evidence>
<dbReference type="PANTHER" id="PTHR39190:SF1">
    <property type="entry name" value="FLAGELLAR ASSEMBLY FACTOR FLIW"/>
    <property type="match status" value="1"/>
</dbReference>
<keyword evidence="2 4" id="KW-1005">Bacterial flagellum biogenesis</keyword>
<organism evidence="6 7">
    <name type="scientific">Salicibibacter kimchii</name>
    <dbReference type="NCBI Taxonomy" id="2099786"/>
    <lineage>
        <taxon>Bacteria</taxon>
        <taxon>Bacillati</taxon>
        <taxon>Bacillota</taxon>
        <taxon>Bacilli</taxon>
        <taxon>Bacillales</taxon>
        <taxon>Bacillaceae</taxon>
        <taxon>Salicibibacter</taxon>
    </lineage>
</organism>
<evidence type="ECO:0000313" key="6">
    <source>
        <dbReference type="EMBL" id="AXF56310.1"/>
    </source>
</evidence>
<evidence type="ECO:0000256" key="3">
    <source>
        <dbReference type="ARBA" id="ARBA00022845"/>
    </source>
</evidence>
<evidence type="ECO:0000313" key="7">
    <source>
        <dbReference type="Proteomes" id="UP000252100"/>
    </source>
</evidence>
<keyword evidence="7" id="KW-1185">Reference proteome</keyword>
<comment type="subunit">
    <text evidence="4">Interacts with translational regulator CsrA and flagellin(s).</text>
</comment>
<keyword evidence="6" id="KW-0966">Cell projection</keyword>
<evidence type="ECO:0000256" key="5">
    <source>
        <dbReference type="SAM" id="MobiDB-lite"/>
    </source>
</evidence>
<dbReference type="KEGG" id="rue:DT065_09950"/>
<dbReference type="SUPFAM" id="SSF141457">
    <property type="entry name" value="BH3618-like"/>
    <property type="match status" value="1"/>
</dbReference>
<dbReference type="EMBL" id="CP031092">
    <property type="protein sequence ID" value="AXF56310.1"/>
    <property type="molecule type" value="Genomic_DNA"/>
</dbReference>
<dbReference type="GO" id="GO:0044780">
    <property type="term" value="P:bacterial-type flagellum assembly"/>
    <property type="evidence" value="ECO:0007669"/>
    <property type="project" value="UniProtKB-UniRule"/>
</dbReference>
<keyword evidence="6" id="KW-0282">Flagellum</keyword>
<dbReference type="InterPro" id="IPR024046">
    <property type="entry name" value="Flagellar_assmbl_FliW_dom_sf"/>
</dbReference>
<keyword evidence="1 4" id="KW-0963">Cytoplasm</keyword>
<dbReference type="GO" id="GO:0005737">
    <property type="term" value="C:cytoplasm"/>
    <property type="evidence" value="ECO:0007669"/>
    <property type="project" value="UniProtKB-SubCell"/>
</dbReference>
<dbReference type="HAMAP" id="MF_01185">
    <property type="entry name" value="FliW"/>
    <property type="match status" value="1"/>
</dbReference>
<keyword evidence="4" id="KW-0143">Chaperone</keyword>
<dbReference type="PANTHER" id="PTHR39190">
    <property type="entry name" value="FLAGELLAR ASSEMBLY FACTOR FLIW"/>
    <property type="match status" value="1"/>
</dbReference>
<comment type="subcellular location">
    <subcellularLocation>
        <location evidence="4">Cytoplasm</location>
    </subcellularLocation>
</comment>
<dbReference type="Gene3D" id="2.30.290.10">
    <property type="entry name" value="BH3618-like"/>
    <property type="match status" value="1"/>
</dbReference>
<dbReference type="Proteomes" id="UP000252100">
    <property type="component" value="Chromosome"/>
</dbReference>
<comment type="similarity">
    <text evidence="4">Belongs to the FliW family.</text>
</comment>
<sequence>MAITCRERKMRLIISTKYFGEIEVSESEVIVFPNGLPAFEDEKRWILQSYQGPFYVLQSVHTVEVSFLVCEIFSVFPDYQIDLPASVTEPLQLTNTQQASLWTILTINDPFETSTANLAAPLVLNVDEKKGKQYIPQDSEYSRQFPLLQRKESSSQNAYTNQKT</sequence>